<organism evidence="2 3">
    <name type="scientific">bacterium (Candidatus Gribaldobacteria) CG_4_8_14_3_um_filter_42_11</name>
    <dbReference type="NCBI Taxonomy" id="2014267"/>
    <lineage>
        <taxon>Bacteria</taxon>
        <taxon>Candidatus Gribaldobacteria</taxon>
    </lineage>
</organism>
<gene>
    <name evidence="2" type="ORF">COZ78_00870</name>
</gene>
<protein>
    <submittedName>
        <fullName evidence="2">Phage antirepressor protein</fullName>
    </submittedName>
</protein>
<dbReference type="SMART" id="SM01040">
    <property type="entry name" value="Bro-N"/>
    <property type="match status" value="1"/>
</dbReference>
<dbReference type="Proteomes" id="UP000230505">
    <property type="component" value="Unassembled WGS sequence"/>
</dbReference>
<evidence type="ECO:0000313" key="3">
    <source>
        <dbReference type="Proteomes" id="UP000230505"/>
    </source>
</evidence>
<dbReference type="AlphaFoldDB" id="A0A2M7IYY8"/>
<dbReference type="InterPro" id="IPR003497">
    <property type="entry name" value="BRO_N_domain"/>
</dbReference>
<evidence type="ECO:0000313" key="2">
    <source>
        <dbReference type="EMBL" id="PIX03334.1"/>
    </source>
</evidence>
<evidence type="ECO:0000259" key="1">
    <source>
        <dbReference type="PROSITE" id="PS51750"/>
    </source>
</evidence>
<name>A0A2M7IYY8_9BACT</name>
<dbReference type="EMBL" id="PFHV01000023">
    <property type="protein sequence ID" value="PIX03334.1"/>
    <property type="molecule type" value="Genomic_DNA"/>
</dbReference>
<comment type="caution">
    <text evidence="2">The sequence shown here is derived from an EMBL/GenBank/DDBJ whole genome shotgun (WGS) entry which is preliminary data.</text>
</comment>
<reference evidence="3" key="1">
    <citation type="submission" date="2017-09" db="EMBL/GenBank/DDBJ databases">
        <title>Depth-based differentiation of microbial function through sediment-hosted aquifers and enrichment of novel symbionts in the deep terrestrial subsurface.</title>
        <authorList>
            <person name="Probst A.J."/>
            <person name="Ladd B."/>
            <person name="Jarett J.K."/>
            <person name="Geller-Mcgrath D.E."/>
            <person name="Sieber C.M.K."/>
            <person name="Emerson J.B."/>
            <person name="Anantharaman K."/>
            <person name="Thomas B.C."/>
            <person name="Malmstrom R."/>
            <person name="Stieglmeier M."/>
            <person name="Klingl A."/>
            <person name="Woyke T."/>
            <person name="Ryan C.M."/>
            <person name="Banfield J.F."/>
        </authorList>
    </citation>
    <scope>NUCLEOTIDE SEQUENCE [LARGE SCALE GENOMIC DNA]</scope>
</reference>
<dbReference type="Pfam" id="PF02498">
    <property type="entry name" value="Bro-N"/>
    <property type="match status" value="1"/>
</dbReference>
<feature type="domain" description="Bro-N" evidence="1">
    <location>
        <begin position="4"/>
        <end position="124"/>
    </location>
</feature>
<proteinExistence type="predicted"/>
<accession>A0A2M7IYY8</accession>
<sequence>MPKEIAITKIAIFKGKKVRKTIYNNEWWFSIVDVAEALTDSNKPRVYWHAMKARVKNEDGIELSTICRQLKLESSDGKKYKTDCANTEGIFRVIQSIPSPKAEPFKRWLARVGYERVKEIEDPELATKRTRILYKAKGYSDGWIEKRMRGIAIREELTDEWQKRGAQEQRDYEILTAEISKAAFGVTPSEYKELKGLKRENLRDHMDDLELIFSMLGEKATTEITRDKNSKGMVKLKKDANKGGKIAGDAREKLEKELGRSVVSKKNYFGGGDKIKKLTKNSALPKKKWEKSAR</sequence>
<dbReference type="PROSITE" id="PS51750">
    <property type="entry name" value="BRO_N"/>
    <property type="match status" value="1"/>
</dbReference>